<dbReference type="AlphaFoldDB" id="A0A1F6V7Q0"/>
<dbReference type="EMBL" id="MFTJ01000023">
    <property type="protein sequence ID" value="OGI65658.1"/>
    <property type="molecule type" value="Genomic_DNA"/>
</dbReference>
<name>A0A1F6V7Q0_9BACT</name>
<dbReference type="Proteomes" id="UP000178700">
    <property type="component" value="Unassembled WGS sequence"/>
</dbReference>
<evidence type="ECO:0000313" key="1">
    <source>
        <dbReference type="EMBL" id="OGI65658.1"/>
    </source>
</evidence>
<accession>A0A1F6V7Q0</accession>
<proteinExistence type="predicted"/>
<sequence>MENPTKNASLGNERENKESAPDFLKIFNERLQKIKPLTGKVAKDLASWYENPEIPDISKEIPAIFFNLKGVPGIPTDIWIENPKSLDETSQYVHNQLIKKLNKFVGESVQYIFGGNILVDKNGKKYLVLDDTRANNIRNTIEESEKSMKERESFTLLLDVLNKYGISKVIENTENSGEVVGKSMLEKRREDIFLINLARRYKMTNSQYLRLIILAERLLEANAQVSLEKIAEDIVKNPDNENIPISNV</sequence>
<comment type="caution">
    <text evidence="1">The sequence shown here is derived from an EMBL/GenBank/DDBJ whole genome shotgun (WGS) entry which is preliminary data.</text>
</comment>
<organism evidence="1 2">
    <name type="scientific">Candidatus Nomurabacteria bacterium RIFCSPHIGHO2_01_FULL_39_10</name>
    <dbReference type="NCBI Taxonomy" id="1801733"/>
    <lineage>
        <taxon>Bacteria</taxon>
        <taxon>Candidatus Nomuraibacteriota</taxon>
    </lineage>
</organism>
<protein>
    <submittedName>
        <fullName evidence="1">Uncharacterized protein</fullName>
    </submittedName>
</protein>
<reference evidence="1 2" key="1">
    <citation type="journal article" date="2016" name="Nat. Commun.">
        <title>Thousands of microbial genomes shed light on interconnected biogeochemical processes in an aquifer system.</title>
        <authorList>
            <person name="Anantharaman K."/>
            <person name="Brown C.T."/>
            <person name="Hug L.A."/>
            <person name="Sharon I."/>
            <person name="Castelle C.J."/>
            <person name="Probst A.J."/>
            <person name="Thomas B.C."/>
            <person name="Singh A."/>
            <person name="Wilkins M.J."/>
            <person name="Karaoz U."/>
            <person name="Brodie E.L."/>
            <person name="Williams K.H."/>
            <person name="Hubbard S.S."/>
            <person name="Banfield J.F."/>
        </authorList>
    </citation>
    <scope>NUCLEOTIDE SEQUENCE [LARGE SCALE GENOMIC DNA]</scope>
</reference>
<gene>
    <name evidence="1" type="ORF">A2642_00395</name>
</gene>
<evidence type="ECO:0000313" key="2">
    <source>
        <dbReference type="Proteomes" id="UP000178700"/>
    </source>
</evidence>